<dbReference type="RefSeq" id="WP_153115583.1">
    <property type="nucleotide sequence ID" value="NZ_JACIGE010000004.1"/>
</dbReference>
<dbReference type="Gene3D" id="2.30.42.10">
    <property type="match status" value="2"/>
</dbReference>
<dbReference type="GO" id="GO:0016020">
    <property type="term" value="C:membrane"/>
    <property type="evidence" value="ECO:0007669"/>
    <property type="project" value="UniProtKB-SubCell"/>
</dbReference>
<sequence length="455" mass="49665">MSNLLTTLAAFLLAIGLLVVVHEFGHYFVARRLGVKVLSFSLGFGKPLWSRRWGADRTEWVIAALPLGGFVRMLDEREGEVDPGERHRAFNRQSPWRRMAIVVAGPAANFLLAILLYWGVFATGVEEPRAWLGTPPAASAAADAGVRAGERVLKVGDVAVDTWQDVRWSMLQQSLERDSVDLEVIDEHARISIRRIDMLVVREAGWEGDPLGRVGLMLGHPRTPPVLGKVAGNSAAAKAGLLAGDLIVAVDGQPLDDWSELVNVIRAAPGRTLRLDFRRDGVPLATSVTIASETRNGKEIGRIGVNVLSDGAEKDAWLTTVRYPPAIALGKAVMETWEKSVFSLVMMGRMLTGDVSWRNLSGPVTIANYAGQSARLGIDYYVRFLALVSLSLGVLNLLPIPILDGGHLLYYLAELIRRAPASERATEIGQRIGIALMFLLMVFAFYNDISRLVSG</sequence>
<dbReference type="GO" id="GO:0006508">
    <property type="term" value="P:proteolysis"/>
    <property type="evidence" value="ECO:0007669"/>
    <property type="project" value="UniProtKB-KW"/>
</dbReference>
<dbReference type="Proteomes" id="UP000587070">
    <property type="component" value="Unassembled WGS sequence"/>
</dbReference>
<evidence type="ECO:0000256" key="9">
    <source>
        <dbReference type="ARBA" id="ARBA00023049"/>
    </source>
</evidence>
<evidence type="ECO:0000256" key="4">
    <source>
        <dbReference type="ARBA" id="ARBA00022670"/>
    </source>
</evidence>
<evidence type="ECO:0000256" key="3">
    <source>
        <dbReference type="ARBA" id="ARBA00007931"/>
    </source>
</evidence>
<feature type="domain" description="PDZ" evidence="12">
    <location>
        <begin position="212"/>
        <end position="281"/>
    </location>
</feature>
<dbReference type="EMBL" id="JACIGE010000004">
    <property type="protein sequence ID" value="MBB4247070.1"/>
    <property type="molecule type" value="Genomic_DNA"/>
</dbReference>
<gene>
    <name evidence="13" type="ORF">GGD90_001436</name>
</gene>
<organism evidence="13 14">
    <name type="scientific">Rhodocyclus tenuis</name>
    <name type="common">Rhodospirillum tenue</name>
    <dbReference type="NCBI Taxonomy" id="1066"/>
    <lineage>
        <taxon>Bacteria</taxon>
        <taxon>Pseudomonadati</taxon>
        <taxon>Pseudomonadota</taxon>
        <taxon>Betaproteobacteria</taxon>
        <taxon>Rhodocyclales</taxon>
        <taxon>Rhodocyclaceae</taxon>
        <taxon>Rhodocyclus</taxon>
    </lineage>
</organism>
<dbReference type="SMART" id="SM00228">
    <property type="entry name" value="PDZ"/>
    <property type="match status" value="2"/>
</dbReference>
<evidence type="ECO:0000256" key="10">
    <source>
        <dbReference type="ARBA" id="ARBA00023136"/>
    </source>
</evidence>
<protein>
    <recommendedName>
        <fullName evidence="11">Zinc metalloprotease</fullName>
        <ecNumber evidence="11">3.4.24.-</ecNumber>
    </recommendedName>
</protein>
<comment type="subcellular location">
    <subcellularLocation>
        <location evidence="2">Membrane</location>
        <topology evidence="2">Multi-pass membrane protein</topology>
    </subcellularLocation>
</comment>
<dbReference type="GO" id="GO:0004222">
    <property type="term" value="F:metalloendopeptidase activity"/>
    <property type="evidence" value="ECO:0007669"/>
    <property type="project" value="InterPro"/>
</dbReference>
<dbReference type="InterPro" id="IPR001478">
    <property type="entry name" value="PDZ"/>
</dbReference>
<feature type="transmembrane region" description="Helical" evidence="11">
    <location>
        <begin position="380"/>
        <end position="402"/>
    </location>
</feature>
<dbReference type="OrthoDB" id="9782003at2"/>
<comment type="caution">
    <text evidence="13">The sequence shown here is derived from an EMBL/GenBank/DDBJ whole genome shotgun (WGS) entry which is preliminary data.</text>
</comment>
<feature type="domain" description="PDZ" evidence="12">
    <location>
        <begin position="109"/>
        <end position="188"/>
    </location>
</feature>
<dbReference type="InterPro" id="IPR036034">
    <property type="entry name" value="PDZ_sf"/>
</dbReference>
<accession>A0A840G801</accession>
<evidence type="ECO:0000259" key="12">
    <source>
        <dbReference type="SMART" id="SM00228"/>
    </source>
</evidence>
<evidence type="ECO:0000256" key="11">
    <source>
        <dbReference type="RuleBase" id="RU362031"/>
    </source>
</evidence>
<dbReference type="PANTHER" id="PTHR42837">
    <property type="entry name" value="REGULATOR OF SIGMA-E PROTEASE RSEP"/>
    <property type="match status" value="1"/>
</dbReference>
<keyword evidence="14" id="KW-1185">Reference proteome</keyword>
<keyword evidence="9 11" id="KW-0482">Metalloprotease</keyword>
<dbReference type="EC" id="3.4.24.-" evidence="11"/>
<name>A0A840G801_RHOTE</name>
<dbReference type="Pfam" id="PF17820">
    <property type="entry name" value="PDZ_6"/>
    <property type="match status" value="1"/>
</dbReference>
<dbReference type="CDD" id="cd06163">
    <property type="entry name" value="S2P-M50_PDZ_RseP-like"/>
    <property type="match status" value="2"/>
</dbReference>
<proteinExistence type="inferred from homology"/>
<dbReference type="NCBIfam" id="TIGR00054">
    <property type="entry name" value="RIP metalloprotease RseP"/>
    <property type="match status" value="1"/>
</dbReference>
<dbReference type="PANTHER" id="PTHR42837:SF2">
    <property type="entry name" value="MEMBRANE METALLOPROTEASE ARASP2, CHLOROPLASTIC-RELATED"/>
    <property type="match status" value="1"/>
</dbReference>
<dbReference type="InterPro" id="IPR008915">
    <property type="entry name" value="Peptidase_M50"/>
</dbReference>
<reference evidence="13 14" key="1">
    <citation type="submission" date="2020-08" db="EMBL/GenBank/DDBJ databases">
        <title>Genome sequencing of Purple Non-Sulfur Bacteria from various extreme environments.</title>
        <authorList>
            <person name="Mayer M."/>
        </authorList>
    </citation>
    <scope>NUCLEOTIDE SEQUENCE [LARGE SCALE GENOMIC DNA]</scope>
    <source>
        <strain evidence="13 14">2761</strain>
    </source>
</reference>
<dbReference type="SUPFAM" id="SSF50156">
    <property type="entry name" value="PDZ domain-like"/>
    <property type="match status" value="2"/>
</dbReference>
<evidence type="ECO:0000256" key="5">
    <source>
        <dbReference type="ARBA" id="ARBA00022692"/>
    </source>
</evidence>
<evidence type="ECO:0000256" key="2">
    <source>
        <dbReference type="ARBA" id="ARBA00004141"/>
    </source>
</evidence>
<dbReference type="Pfam" id="PF02163">
    <property type="entry name" value="Peptidase_M50"/>
    <property type="match status" value="1"/>
</dbReference>
<evidence type="ECO:0000256" key="8">
    <source>
        <dbReference type="ARBA" id="ARBA00022989"/>
    </source>
</evidence>
<feature type="transmembrane region" description="Helical" evidence="11">
    <location>
        <begin position="99"/>
        <end position="120"/>
    </location>
</feature>
<keyword evidence="4 13" id="KW-0645">Protease</keyword>
<dbReference type="AlphaFoldDB" id="A0A840G801"/>
<comment type="cofactor">
    <cofactor evidence="1 11">
        <name>Zn(2+)</name>
        <dbReference type="ChEBI" id="CHEBI:29105"/>
    </cofactor>
</comment>
<keyword evidence="11" id="KW-0479">Metal-binding</keyword>
<evidence type="ECO:0000313" key="14">
    <source>
        <dbReference type="Proteomes" id="UP000587070"/>
    </source>
</evidence>
<evidence type="ECO:0000256" key="7">
    <source>
        <dbReference type="ARBA" id="ARBA00022833"/>
    </source>
</evidence>
<dbReference type="InterPro" id="IPR041489">
    <property type="entry name" value="PDZ_6"/>
</dbReference>
<feature type="transmembrane region" description="Helical" evidence="11">
    <location>
        <begin position="428"/>
        <end position="446"/>
    </location>
</feature>
<dbReference type="GO" id="GO:0046872">
    <property type="term" value="F:metal ion binding"/>
    <property type="evidence" value="ECO:0007669"/>
    <property type="project" value="UniProtKB-KW"/>
</dbReference>
<evidence type="ECO:0000256" key="6">
    <source>
        <dbReference type="ARBA" id="ARBA00022801"/>
    </source>
</evidence>
<keyword evidence="7 11" id="KW-0862">Zinc</keyword>
<comment type="similarity">
    <text evidence="3 11">Belongs to the peptidase M50B family.</text>
</comment>
<dbReference type="InterPro" id="IPR004387">
    <property type="entry name" value="Pept_M50_Zn"/>
</dbReference>
<keyword evidence="10 11" id="KW-0472">Membrane</keyword>
<keyword evidence="5 11" id="KW-0812">Transmembrane</keyword>
<keyword evidence="6 11" id="KW-0378">Hydrolase</keyword>
<evidence type="ECO:0000313" key="13">
    <source>
        <dbReference type="EMBL" id="MBB4247070.1"/>
    </source>
</evidence>
<keyword evidence="8 11" id="KW-1133">Transmembrane helix</keyword>
<evidence type="ECO:0000256" key="1">
    <source>
        <dbReference type="ARBA" id="ARBA00001947"/>
    </source>
</evidence>